<evidence type="ECO:0000259" key="5">
    <source>
        <dbReference type="Pfam" id="PF00696"/>
    </source>
</evidence>
<dbReference type="Gene3D" id="3.40.1160.10">
    <property type="entry name" value="Acetylglutamate kinase-like"/>
    <property type="match status" value="1"/>
</dbReference>
<gene>
    <name evidence="6" type="ORF">SJ059_25070</name>
</gene>
<evidence type="ECO:0000313" key="7">
    <source>
        <dbReference type="Proteomes" id="UP001279012"/>
    </source>
</evidence>
<evidence type="ECO:0000256" key="2">
    <source>
        <dbReference type="ARBA" id="ARBA00013065"/>
    </source>
</evidence>
<keyword evidence="3" id="KW-0808">Transferase</keyword>
<dbReference type="InterPro" id="IPR036393">
    <property type="entry name" value="AceGlu_kinase-like_sf"/>
</dbReference>
<reference evidence="6" key="1">
    <citation type="submission" date="2023-11" db="EMBL/GenBank/DDBJ databases">
        <title>Detection of rare carbapenemases in Enterobacterales - comparison of two colorimetric and two CIM-based carbapenemase assays.</title>
        <authorList>
            <person name="Schaffarczyk L."/>
            <person name="Noster J."/>
            <person name="Stelzer Y."/>
            <person name="Sattler J."/>
            <person name="Gatermann S."/>
            <person name="Hamprecht A."/>
        </authorList>
    </citation>
    <scope>NUCLEOTIDE SEQUENCE</scope>
    <source>
        <strain evidence="6">CIM-Cont-037</strain>
    </source>
</reference>
<dbReference type="AlphaFoldDB" id="A0AAW9E7Z1"/>
<feature type="non-terminal residue" evidence="6">
    <location>
        <position position="154"/>
    </location>
</feature>
<organism evidence="6 7">
    <name type="scientific">Klebsiella aerogenes</name>
    <name type="common">Enterobacter aerogenes</name>
    <dbReference type="NCBI Taxonomy" id="548"/>
    <lineage>
        <taxon>Bacteria</taxon>
        <taxon>Pseudomonadati</taxon>
        <taxon>Pseudomonadota</taxon>
        <taxon>Gammaproteobacteria</taxon>
        <taxon>Enterobacterales</taxon>
        <taxon>Enterobacteriaceae</taxon>
        <taxon>Klebsiella/Raoultella group</taxon>
        <taxon>Klebsiella</taxon>
    </lineage>
</organism>
<keyword evidence="6" id="KW-0418">Kinase</keyword>
<dbReference type="EMBL" id="JAWZZT010000114">
    <property type="protein sequence ID" value="MDX7017712.1"/>
    <property type="molecule type" value="Genomic_DNA"/>
</dbReference>
<comment type="catalytic activity">
    <reaction evidence="4">
        <text>N-acetyl-L-glutamate + ATP = N-acetyl-L-glutamyl 5-phosphate + ADP</text>
        <dbReference type="Rhea" id="RHEA:14629"/>
        <dbReference type="ChEBI" id="CHEBI:30616"/>
        <dbReference type="ChEBI" id="CHEBI:44337"/>
        <dbReference type="ChEBI" id="CHEBI:57936"/>
        <dbReference type="ChEBI" id="CHEBI:456216"/>
        <dbReference type="EC" id="2.7.2.8"/>
    </reaction>
</comment>
<dbReference type="SUPFAM" id="SSF53633">
    <property type="entry name" value="Carbamate kinase-like"/>
    <property type="match status" value="1"/>
</dbReference>
<evidence type="ECO:0000256" key="4">
    <source>
        <dbReference type="ARBA" id="ARBA00048141"/>
    </source>
</evidence>
<sequence>GLNGVGLCLGDGQLAKVTKISDELGHVGNAEPGSPELLNLLLNAGYLPIISSIGVSIQGELMNVNADQAATAIAETLGADLVLLSDVSGILDGKGQKLTEISATKAQALIDQGIITDGMIVKVNAALEAAKTLRRPVEIASWRHAEKLTDLFNG</sequence>
<accession>A0AAW9E7Z1</accession>
<dbReference type="GO" id="GO:0003991">
    <property type="term" value="F:acetylglutamate kinase activity"/>
    <property type="evidence" value="ECO:0007669"/>
    <property type="project" value="UniProtKB-EC"/>
</dbReference>
<evidence type="ECO:0000256" key="1">
    <source>
        <dbReference type="ARBA" id="ARBA00004828"/>
    </source>
</evidence>
<feature type="domain" description="Aspartate/glutamate/uridylate kinase" evidence="5">
    <location>
        <begin position="1"/>
        <end position="141"/>
    </location>
</feature>
<comment type="caution">
    <text evidence="6">The sequence shown here is derived from an EMBL/GenBank/DDBJ whole genome shotgun (WGS) entry which is preliminary data.</text>
</comment>
<dbReference type="Pfam" id="PF00696">
    <property type="entry name" value="AA_kinase"/>
    <property type="match status" value="1"/>
</dbReference>
<dbReference type="EC" id="2.7.2.8" evidence="2"/>
<dbReference type="Proteomes" id="UP001279012">
    <property type="component" value="Unassembled WGS sequence"/>
</dbReference>
<proteinExistence type="predicted"/>
<protein>
    <recommendedName>
        <fullName evidence="2">acetylglutamate kinase</fullName>
        <ecNumber evidence="2">2.7.2.8</ecNumber>
    </recommendedName>
</protein>
<feature type="non-terminal residue" evidence="6">
    <location>
        <position position="1"/>
    </location>
</feature>
<name>A0AAW9E7Z1_KLEAE</name>
<dbReference type="InterPro" id="IPR001048">
    <property type="entry name" value="Asp/Glu/Uridylate_kinase"/>
</dbReference>
<dbReference type="PANTHER" id="PTHR23342:SF0">
    <property type="entry name" value="N-ACETYLGLUTAMATE SYNTHASE, MITOCHONDRIAL"/>
    <property type="match status" value="1"/>
</dbReference>
<evidence type="ECO:0000256" key="3">
    <source>
        <dbReference type="ARBA" id="ARBA00022679"/>
    </source>
</evidence>
<dbReference type="GO" id="GO:0006526">
    <property type="term" value="P:L-arginine biosynthetic process"/>
    <property type="evidence" value="ECO:0007669"/>
    <property type="project" value="TreeGrafter"/>
</dbReference>
<evidence type="ECO:0000313" key="6">
    <source>
        <dbReference type="EMBL" id="MDX7017712.1"/>
    </source>
</evidence>
<dbReference type="PANTHER" id="PTHR23342">
    <property type="entry name" value="N-ACETYLGLUTAMATE SYNTHASE"/>
    <property type="match status" value="1"/>
</dbReference>
<comment type="pathway">
    <text evidence="1">Amino-acid biosynthesis; L-arginine biosynthesis; N(2)-acetyl-L-ornithine from L-glutamate: step 2/4.</text>
</comment>